<sequence>MPPHEPLRYTLAPRVLGNFDGVTCPGAKRLVIGLVVVSVICFLAIYFAVHFRIHLARDKKTFCSLAMDLEELQKVHKTLKNQHEFIREDSRNLQMTLDFYTKEFGMHPRHNQLRFEPGHQQQASGMTDAGGLSGHGGVREDEDVFVVQSPSEESVRGGGEEGDIPADGDRVPRYSEEQKKKAKPPRIEAIAAGMQDVPLTPPAQGQGLRL</sequence>
<feature type="transmembrane region" description="Helical" evidence="2">
    <location>
        <begin position="30"/>
        <end position="49"/>
    </location>
</feature>
<protein>
    <submittedName>
        <fullName evidence="3">Uncharacterized protein</fullName>
    </submittedName>
</protein>
<proteinExistence type="predicted"/>
<keyword evidence="2" id="KW-0472">Membrane</keyword>
<dbReference type="AlphaFoldDB" id="A0AAJ0ESP9"/>
<keyword evidence="2" id="KW-1133">Transmembrane helix</keyword>
<name>A0AAJ0ESP9_9PEZI</name>
<comment type="caution">
    <text evidence="3">The sequence shown here is derived from an EMBL/GenBank/DDBJ whole genome shotgun (WGS) entry which is preliminary data.</text>
</comment>
<accession>A0AAJ0ESP9</accession>
<keyword evidence="2" id="KW-0812">Transmembrane</keyword>
<evidence type="ECO:0000256" key="1">
    <source>
        <dbReference type="SAM" id="MobiDB-lite"/>
    </source>
</evidence>
<evidence type="ECO:0000313" key="4">
    <source>
        <dbReference type="Proteomes" id="UP001224890"/>
    </source>
</evidence>
<evidence type="ECO:0000313" key="3">
    <source>
        <dbReference type="EMBL" id="KAK1659718.1"/>
    </source>
</evidence>
<dbReference type="EMBL" id="JAHMHR010000057">
    <property type="protein sequence ID" value="KAK1659718.1"/>
    <property type="molecule type" value="Genomic_DNA"/>
</dbReference>
<reference evidence="3" key="1">
    <citation type="submission" date="2021-06" db="EMBL/GenBank/DDBJ databases">
        <title>Comparative genomics, transcriptomics and evolutionary studies reveal genomic signatures of adaptation to plant cell wall in hemibiotrophic fungi.</title>
        <authorList>
            <consortium name="DOE Joint Genome Institute"/>
            <person name="Baroncelli R."/>
            <person name="Diaz J.F."/>
            <person name="Benocci T."/>
            <person name="Peng M."/>
            <person name="Battaglia E."/>
            <person name="Haridas S."/>
            <person name="Andreopoulos W."/>
            <person name="Labutti K."/>
            <person name="Pangilinan J."/>
            <person name="Floch G.L."/>
            <person name="Makela M.R."/>
            <person name="Henrissat B."/>
            <person name="Grigoriev I.V."/>
            <person name="Crouch J.A."/>
            <person name="De Vries R.P."/>
            <person name="Sukno S.A."/>
            <person name="Thon M.R."/>
        </authorList>
    </citation>
    <scope>NUCLEOTIDE SEQUENCE</scope>
    <source>
        <strain evidence="3">CBS 193.32</strain>
    </source>
</reference>
<dbReference type="Proteomes" id="UP001224890">
    <property type="component" value="Unassembled WGS sequence"/>
</dbReference>
<evidence type="ECO:0000256" key="2">
    <source>
        <dbReference type="SAM" id="Phobius"/>
    </source>
</evidence>
<organism evidence="3 4">
    <name type="scientific">Colletotrichum godetiae</name>
    <dbReference type="NCBI Taxonomy" id="1209918"/>
    <lineage>
        <taxon>Eukaryota</taxon>
        <taxon>Fungi</taxon>
        <taxon>Dikarya</taxon>
        <taxon>Ascomycota</taxon>
        <taxon>Pezizomycotina</taxon>
        <taxon>Sordariomycetes</taxon>
        <taxon>Hypocreomycetidae</taxon>
        <taxon>Glomerellales</taxon>
        <taxon>Glomerellaceae</taxon>
        <taxon>Colletotrichum</taxon>
        <taxon>Colletotrichum acutatum species complex</taxon>
    </lineage>
</organism>
<dbReference type="GeneID" id="85465665"/>
<feature type="region of interest" description="Disordered" evidence="1">
    <location>
        <begin position="119"/>
        <end position="138"/>
    </location>
</feature>
<dbReference type="RefSeq" id="XP_060424482.1">
    <property type="nucleotide sequence ID" value="XM_060581139.1"/>
</dbReference>
<feature type="compositionally biased region" description="Basic and acidic residues" evidence="1">
    <location>
        <begin position="167"/>
        <end position="179"/>
    </location>
</feature>
<keyword evidence="4" id="KW-1185">Reference proteome</keyword>
<gene>
    <name evidence="3" type="ORF">BDP55DRAFT_772392</name>
</gene>
<feature type="region of interest" description="Disordered" evidence="1">
    <location>
        <begin position="148"/>
        <end position="210"/>
    </location>
</feature>